<keyword evidence="9 10" id="KW-0472">Membrane</keyword>
<feature type="transmembrane region" description="Helical" evidence="10">
    <location>
        <begin position="162"/>
        <end position="179"/>
    </location>
</feature>
<evidence type="ECO:0000256" key="5">
    <source>
        <dbReference type="ARBA" id="ARBA00022448"/>
    </source>
</evidence>
<keyword evidence="12" id="KW-1185">Reference proteome</keyword>
<comment type="caution">
    <text evidence="11">The sequence shown here is derived from an EMBL/GenBank/DDBJ whole genome shotgun (WGS) entry which is preliminary data.</text>
</comment>
<name>A0AA37QBD3_9BACT</name>
<dbReference type="GO" id="GO:0005886">
    <property type="term" value="C:plasma membrane"/>
    <property type="evidence" value="ECO:0007669"/>
    <property type="project" value="UniProtKB-SubCell"/>
</dbReference>
<evidence type="ECO:0000256" key="1">
    <source>
        <dbReference type="ARBA" id="ARBA00002672"/>
    </source>
</evidence>
<evidence type="ECO:0000256" key="8">
    <source>
        <dbReference type="ARBA" id="ARBA00022989"/>
    </source>
</evidence>
<evidence type="ECO:0000256" key="6">
    <source>
        <dbReference type="ARBA" id="ARBA00022475"/>
    </source>
</evidence>
<dbReference type="GO" id="GO:0034257">
    <property type="term" value="F:nicotinamide riboside transmembrane transporter activity"/>
    <property type="evidence" value="ECO:0007669"/>
    <property type="project" value="InterPro"/>
</dbReference>
<accession>A0AA37QBD3</accession>
<keyword evidence="5" id="KW-0813">Transport</keyword>
<dbReference type="AlphaFoldDB" id="A0AA37QBD3"/>
<dbReference type="NCBIfam" id="TIGR01528">
    <property type="entry name" value="NMN_trans_PnuC"/>
    <property type="match status" value="1"/>
</dbReference>
<organism evidence="11 12">
    <name type="scientific">Roseisolibacter agri</name>
    <dbReference type="NCBI Taxonomy" id="2014610"/>
    <lineage>
        <taxon>Bacteria</taxon>
        <taxon>Pseudomonadati</taxon>
        <taxon>Gemmatimonadota</taxon>
        <taxon>Gemmatimonadia</taxon>
        <taxon>Gemmatimonadales</taxon>
        <taxon>Gemmatimonadaceae</taxon>
        <taxon>Roseisolibacter</taxon>
    </lineage>
</organism>
<dbReference type="PANTHER" id="PTHR36122:SF2">
    <property type="entry name" value="NICOTINAMIDE RIBOSIDE TRANSPORTER PNUC"/>
    <property type="match status" value="1"/>
</dbReference>
<feature type="transmembrane region" description="Helical" evidence="10">
    <location>
        <begin position="46"/>
        <end position="65"/>
    </location>
</feature>
<comment type="subcellular location">
    <subcellularLocation>
        <location evidence="2">Cell membrane</location>
        <topology evidence="2">Multi-pass membrane protein</topology>
    </subcellularLocation>
</comment>
<keyword evidence="7 10" id="KW-0812">Transmembrane</keyword>
<comment type="function">
    <text evidence="1">Required for nicotinamide riboside transport across the inner membrane.</text>
</comment>
<feature type="transmembrane region" description="Helical" evidence="10">
    <location>
        <begin position="86"/>
        <end position="106"/>
    </location>
</feature>
<keyword evidence="6" id="KW-1003">Cell membrane</keyword>
<gene>
    <name evidence="11" type="ORF">rosag_23040</name>
</gene>
<dbReference type="Proteomes" id="UP001161325">
    <property type="component" value="Unassembled WGS sequence"/>
</dbReference>
<proteinExistence type="inferred from homology"/>
<protein>
    <recommendedName>
        <fullName evidence="4">Nicotinamide riboside transporter PnuC</fullName>
    </recommendedName>
</protein>
<evidence type="ECO:0000256" key="4">
    <source>
        <dbReference type="ARBA" id="ARBA00017522"/>
    </source>
</evidence>
<dbReference type="Pfam" id="PF04973">
    <property type="entry name" value="NMN_transporter"/>
    <property type="match status" value="1"/>
</dbReference>
<comment type="similarity">
    <text evidence="3">Belongs to the nicotinamide ribonucleoside (NR) uptake permease (TC 4.B.1) family.</text>
</comment>
<dbReference type="InterPro" id="IPR006419">
    <property type="entry name" value="NMN_transpt_PnuC"/>
</dbReference>
<dbReference type="RefSeq" id="WP_284350250.1">
    <property type="nucleotide sequence ID" value="NZ_BRXS01000003.1"/>
</dbReference>
<evidence type="ECO:0000313" key="12">
    <source>
        <dbReference type="Proteomes" id="UP001161325"/>
    </source>
</evidence>
<keyword evidence="8 10" id="KW-1133">Transmembrane helix</keyword>
<evidence type="ECO:0000313" key="11">
    <source>
        <dbReference type="EMBL" id="GLC25791.1"/>
    </source>
</evidence>
<dbReference type="EMBL" id="BRXS01000003">
    <property type="protein sequence ID" value="GLC25791.1"/>
    <property type="molecule type" value="Genomic_DNA"/>
</dbReference>
<evidence type="ECO:0000256" key="9">
    <source>
        <dbReference type="ARBA" id="ARBA00023136"/>
    </source>
</evidence>
<sequence length="196" mass="21419">MSTLEIFAAVVGAISVYLSGRQSLWAWPTAIVNVVSYAVVFHGAKLYADMGLQVVYAILSCYGWYEWRFGGAERTPLPVTRTPVRLWPLLAAIAAACTLVVGGGLARWTDASIPFMDAALTAVSLVAQWMMTRKLLENWLVWIAVDVVYVPVFISRGLYVTAALYAVFLGLAIAGWIAWRRDWRAHHAGDAVAAAA</sequence>
<evidence type="ECO:0000256" key="3">
    <source>
        <dbReference type="ARBA" id="ARBA00006669"/>
    </source>
</evidence>
<evidence type="ECO:0000256" key="10">
    <source>
        <dbReference type="SAM" id="Phobius"/>
    </source>
</evidence>
<evidence type="ECO:0000256" key="7">
    <source>
        <dbReference type="ARBA" id="ARBA00022692"/>
    </source>
</evidence>
<reference evidence="11" key="1">
    <citation type="submission" date="2022-08" db="EMBL/GenBank/DDBJ databases">
        <title>Draft genome sequencing of Roseisolibacter agri AW1220.</title>
        <authorList>
            <person name="Tobiishi Y."/>
            <person name="Tonouchi A."/>
        </authorList>
    </citation>
    <scope>NUCLEOTIDE SEQUENCE</scope>
    <source>
        <strain evidence="11">AW1220</strain>
    </source>
</reference>
<dbReference type="PANTHER" id="PTHR36122">
    <property type="entry name" value="NICOTINAMIDE RIBOSIDE TRANSPORTER PNUC"/>
    <property type="match status" value="1"/>
</dbReference>
<evidence type="ECO:0000256" key="2">
    <source>
        <dbReference type="ARBA" id="ARBA00004651"/>
    </source>
</evidence>